<keyword evidence="1" id="KW-0732">Signal</keyword>
<proteinExistence type="predicted"/>
<comment type="caution">
    <text evidence="2">The sequence shown here is derived from an EMBL/GenBank/DDBJ whole genome shotgun (WGS) entry which is preliminary data.</text>
</comment>
<accession>A0ABD6EIW0</accession>
<dbReference type="EMBL" id="JBGFUD010004803">
    <property type="protein sequence ID" value="MFH4979910.1"/>
    <property type="molecule type" value="Genomic_DNA"/>
</dbReference>
<feature type="chain" id="PRO_5044867016" evidence="1">
    <location>
        <begin position="21"/>
        <end position="72"/>
    </location>
</feature>
<organism evidence="2 3">
    <name type="scientific">Gnathostoma spinigerum</name>
    <dbReference type="NCBI Taxonomy" id="75299"/>
    <lineage>
        <taxon>Eukaryota</taxon>
        <taxon>Metazoa</taxon>
        <taxon>Ecdysozoa</taxon>
        <taxon>Nematoda</taxon>
        <taxon>Chromadorea</taxon>
        <taxon>Rhabditida</taxon>
        <taxon>Spirurina</taxon>
        <taxon>Gnathostomatomorpha</taxon>
        <taxon>Gnathostomatoidea</taxon>
        <taxon>Gnathostomatidae</taxon>
        <taxon>Gnathostoma</taxon>
    </lineage>
</organism>
<gene>
    <name evidence="2" type="ORF">AB6A40_006619</name>
</gene>
<evidence type="ECO:0000256" key="1">
    <source>
        <dbReference type="SAM" id="SignalP"/>
    </source>
</evidence>
<sequence>MNCHFQTLFAVICLVVAADAFLTYNFHQPVNFMRKYSHPISQRSPLNLYDMETVHSAIPSAGNPFAYDGILL</sequence>
<evidence type="ECO:0000313" key="3">
    <source>
        <dbReference type="Proteomes" id="UP001608902"/>
    </source>
</evidence>
<name>A0ABD6EIW0_9BILA</name>
<dbReference type="AlphaFoldDB" id="A0ABD6EIW0"/>
<protein>
    <submittedName>
        <fullName evidence="2">Uncharacterized protein</fullName>
    </submittedName>
</protein>
<reference evidence="2 3" key="1">
    <citation type="submission" date="2024-08" db="EMBL/GenBank/DDBJ databases">
        <title>Gnathostoma spinigerum genome.</title>
        <authorList>
            <person name="Gonzalez-Bertolin B."/>
            <person name="Monzon S."/>
            <person name="Zaballos A."/>
            <person name="Jimenez P."/>
            <person name="Dekumyoy P."/>
            <person name="Varona S."/>
            <person name="Cuesta I."/>
            <person name="Sumanam S."/>
            <person name="Adisakwattana P."/>
            <person name="Gasser R.B."/>
            <person name="Hernandez-Gonzalez A."/>
            <person name="Young N.D."/>
            <person name="Perteguer M.J."/>
        </authorList>
    </citation>
    <scope>NUCLEOTIDE SEQUENCE [LARGE SCALE GENOMIC DNA]</scope>
    <source>
        <strain evidence="2">AL3</strain>
        <tissue evidence="2">Liver</tissue>
    </source>
</reference>
<keyword evidence="3" id="KW-1185">Reference proteome</keyword>
<feature type="signal peptide" evidence="1">
    <location>
        <begin position="1"/>
        <end position="20"/>
    </location>
</feature>
<evidence type="ECO:0000313" key="2">
    <source>
        <dbReference type="EMBL" id="MFH4979910.1"/>
    </source>
</evidence>
<dbReference type="Proteomes" id="UP001608902">
    <property type="component" value="Unassembled WGS sequence"/>
</dbReference>